<organism evidence="6 8">
    <name type="scientific">Caldalkalibacillus thermarum (strain TA2.A1)</name>
    <dbReference type="NCBI Taxonomy" id="986075"/>
    <lineage>
        <taxon>Bacteria</taxon>
        <taxon>Bacillati</taxon>
        <taxon>Bacillota</taxon>
        <taxon>Bacilli</taxon>
        <taxon>Bacillales</taxon>
        <taxon>Bacillaceae</taxon>
        <taxon>Caldalkalibacillus</taxon>
    </lineage>
</organism>
<evidence type="ECO:0000256" key="3">
    <source>
        <dbReference type="ARBA" id="ARBA00011233"/>
    </source>
</evidence>
<reference evidence="6 8" key="1">
    <citation type="journal article" date="2011" name="J. Bacteriol.">
        <title>Draft genome sequence of the thermoalkaliphilic Caldalkalibacillus thermarum strain TA2.A1.</title>
        <authorList>
            <person name="Kalamorz F."/>
            <person name="Keis S."/>
            <person name="McMillan D.G."/>
            <person name="Olsson K."/>
            <person name="Stanton J.A."/>
            <person name="Stockwell P."/>
            <person name="Black M.A."/>
            <person name="Klingeman D.M."/>
            <person name="Land M.L."/>
            <person name="Han C.S."/>
            <person name="Martin S.L."/>
            <person name="Becher S.A."/>
            <person name="Peddie C.J."/>
            <person name="Morgan H.W."/>
            <person name="Matthies D."/>
            <person name="Preiss L."/>
            <person name="Meier T."/>
            <person name="Brown S.D."/>
            <person name="Cook G.M."/>
        </authorList>
    </citation>
    <scope>NUCLEOTIDE SEQUENCE [LARGE SCALE GENOMIC DNA]</scope>
    <source>
        <strain evidence="6 8">TA2.A1</strain>
    </source>
</reference>
<dbReference type="NCBIfam" id="TIGR01182">
    <property type="entry name" value="eda"/>
    <property type="match status" value="1"/>
</dbReference>
<dbReference type="EMBL" id="CP082237">
    <property type="protein sequence ID" value="QZT33789.1"/>
    <property type="molecule type" value="Genomic_DNA"/>
</dbReference>
<evidence type="ECO:0000256" key="2">
    <source>
        <dbReference type="ARBA" id="ARBA00006906"/>
    </source>
</evidence>
<keyword evidence="4" id="KW-0456">Lyase</keyword>
<evidence type="ECO:0000256" key="4">
    <source>
        <dbReference type="ARBA" id="ARBA00023239"/>
    </source>
</evidence>
<evidence type="ECO:0000256" key="1">
    <source>
        <dbReference type="ARBA" id="ARBA00004761"/>
    </source>
</evidence>
<dbReference type="Gene3D" id="3.20.20.70">
    <property type="entry name" value="Aldolase class I"/>
    <property type="match status" value="1"/>
</dbReference>
<dbReference type="Proteomes" id="UP000010716">
    <property type="component" value="Unassembled WGS sequence"/>
</dbReference>
<evidence type="ECO:0000256" key="5">
    <source>
        <dbReference type="ARBA" id="ARBA00023277"/>
    </source>
</evidence>
<protein>
    <submittedName>
        <fullName evidence="6">2-dehydro-3-deoxyphosphogluconate aldolase/4-hydroxy-2-oxoglutarate aldolase</fullName>
    </submittedName>
    <submittedName>
        <fullName evidence="7">Bifunctional 4-hydroxy-2-oxoglutarate aldolase/2-dehydro-3-deoxy-phosphogluconate aldolase</fullName>
    </submittedName>
</protein>
<sequence length="215" mass="23271">MKKEQALQQLLENGLVVVVRRPPFREVEAIAQALVDGGVQAIEITFDSADAPQMIEKLKSRFGDEVLVGAGTVLSVEQVKQAVVCGVDFVFSPHYDPKIVEETIKHGKISIPGAMTPTEIVQAHHSGADLIKVFPASTLGPRYFKELRGPLSHIRLMPTGGVNLDNIPAFIENGAVAVGVGGALLKPALIKEKAYDQLTDLARQFVQTIKEARNN</sequence>
<dbReference type="eggNOG" id="COG0800">
    <property type="taxonomic scope" value="Bacteria"/>
</dbReference>
<keyword evidence="5" id="KW-0119">Carbohydrate metabolism</keyword>
<dbReference type="AlphaFoldDB" id="F5LAU5"/>
<comment type="pathway">
    <text evidence="1">Carbohydrate acid metabolism.</text>
</comment>
<evidence type="ECO:0000313" key="9">
    <source>
        <dbReference type="Proteomes" id="UP000825179"/>
    </source>
</evidence>
<dbReference type="SUPFAM" id="SSF51569">
    <property type="entry name" value="Aldolase"/>
    <property type="match status" value="1"/>
</dbReference>
<accession>F5LAU5</accession>
<dbReference type="RefSeq" id="WP_007506401.1">
    <property type="nucleotide sequence ID" value="NZ_AFCE01000165.1"/>
</dbReference>
<comment type="subunit">
    <text evidence="3">Homotrimer.</text>
</comment>
<dbReference type="InterPro" id="IPR000887">
    <property type="entry name" value="Aldlse_KDPG_KHG"/>
</dbReference>
<dbReference type="EMBL" id="AFCE01000165">
    <property type="protein sequence ID" value="EGL81484.1"/>
    <property type="molecule type" value="Genomic_DNA"/>
</dbReference>
<dbReference type="Proteomes" id="UP000825179">
    <property type="component" value="Chromosome"/>
</dbReference>
<reference evidence="7" key="3">
    <citation type="submission" date="2021-08" db="EMBL/GenBank/DDBJ databases">
        <authorList>
            <person name="de Jong S."/>
            <person name="van den Broek M."/>
            <person name="Merkel A."/>
            <person name="de la Torre Cortes P."/>
            <person name="Kalamorz F."/>
            <person name="Cook G."/>
            <person name="van Loosdrecht M."/>
            <person name="McMillan D."/>
        </authorList>
    </citation>
    <scope>NUCLEOTIDE SEQUENCE</scope>
    <source>
        <strain evidence="7">TA2.A1</strain>
    </source>
</reference>
<dbReference type="GO" id="GO:0016829">
    <property type="term" value="F:lyase activity"/>
    <property type="evidence" value="ECO:0007669"/>
    <property type="project" value="UniProtKB-KW"/>
</dbReference>
<dbReference type="OrthoDB" id="9802667at2"/>
<dbReference type="Pfam" id="PF01081">
    <property type="entry name" value="Aldolase"/>
    <property type="match status" value="1"/>
</dbReference>
<gene>
    <name evidence="6" type="ORF">CathTA2_3030</name>
    <name evidence="7" type="ORF">HUR95_16505</name>
</gene>
<comment type="similarity">
    <text evidence="2">Belongs to the KHG/KDPG aldolase family.</text>
</comment>
<keyword evidence="9" id="KW-1185">Reference proteome</keyword>
<dbReference type="PANTHER" id="PTHR30246:SF1">
    <property type="entry name" value="2-DEHYDRO-3-DEOXY-6-PHOSPHOGALACTONATE ALDOLASE-RELATED"/>
    <property type="match status" value="1"/>
</dbReference>
<evidence type="ECO:0000313" key="8">
    <source>
        <dbReference type="Proteomes" id="UP000010716"/>
    </source>
</evidence>
<evidence type="ECO:0000313" key="7">
    <source>
        <dbReference type="EMBL" id="QZT33789.1"/>
    </source>
</evidence>
<evidence type="ECO:0000313" key="6">
    <source>
        <dbReference type="EMBL" id="EGL81484.1"/>
    </source>
</evidence>
<name>F5LAU5_CALTT</name>
<dbReference type="InterPro" id="IPR013785">
    <property type="entry name" value="Aldolase_TIM"/>
</dbReference>
<proteinExistence type="inferred from homology"/>
<dbReference type="KEGG" id="cthu:HUR95_16505"/>
<dbReference type="CDD" id="cd00452">
    <property type="entry name" value="KDPG_aldolase"/>
    <property type="match status" value="1"/>
</dbReference>
<dbReference type="PANTHER" id="PTHR30246">
    <property type="entry name" value="2-KETO-3-DEOXY-6-PHOSPHOGLUCONATE ALDOLASE"/>
    <property type="match status" value="1"/>
</dbReference>
<reference evidence="7 9" key="2">
    <citation type="journal article" date="2020" name="Extremophiles">
        <title>Genomic analysis of Caldalkalibacillus thermarum TA2.A1 reveals aerobic alkaliphilic metabolism and evolutionary hallmarks linking alkaliphilic bacteria and plant life.</title>
        <authorList>
            <person name="de Jong S.I."/>
            <person name="van den Broek M.A."/>
            <person name="Merkel A.Y."/>
            <person name="de la Torre Cortes P."/>
            <person name="Kalamorz F."/>
            <person name="Cook G.M."/>
            <person name="van Loosdrecht M.C.M."/>
            <person name="McMillan D.G.G."/>
        </authorList>
    </citation>
    <scope>NUCLEOTIDE SEQUENCE [LARGE SCALE GENOMIC DNA]</scope>
    <source>
        <strain evidence="7 9">TA2.A1</strain>
    </source>
</reference>